<reference evidence="1" key="2">
    <citation type="journal article" date="2015" name="Data Brief">
        <title>Shoot transcriptome of the giant reed, Arundo donax.</title>
        <authorList>
            <person name="Barrero R.A."/>
            <person name="Guerrero F.D."/>
            <person name="Moolhuijzen P."/>
            <person name="Goolsby J.A."/>
            <person name="Tidwell J."/>
            <person name="Bellgard S.E."/>
            <person name="Bellgard M.I."/>
        </authorList>
    </citation>
    <scope>NUCLEOTIDE SEQUENCE</scope>
    <source>
        <tissue evidence="1">Shoot tissue taken approximately 20 cm above the soil surface</tissue>
    </source>
</reference>
<reference evidence="1" key="1">
    <citation type="submission" date="2014-09" db="EMBL/GenBank/DDBJ databases">
        <authorList>
            <person name="Magalhaes I.L.F."/>
            <person name="Oliveira U."/>
            <person name="Santos F.R."/>
            <person name="Vidigal T.H.D.A."/>
            <person name="Brescovit A.D."/>
            <person name="Santos A.J."/>
        </authorList>
    </citation>
    <scope>NUCLEOTIDE SEQUENCE</scope>
    <source>
        <tissue evidence="1">Shoot tissue taken approximately 20 cm above the soil surface</tissue>
    </source>
</reference>
<evidence type="ECO:0000313" key="1">
    <source>
        <dbReference type="EMBL" id="JAD76203.1"/>
    </source>
</evidence>
<proteinExistence type="predicted"/>
<protein>
    <submittedName>
        <fullName evidence="1">Uncharacterized protein</fullName>
    </submittedName>
</protein>
<name>A0A0A9CP44_ARUDO</name>
<dbReference type="AlphaFoldDB" id="A0A0A9CP44"/>
<dbReference type="EMBL" id="GBRH01221692">
    <property type="protein sequence ID" value="JAD76203.1"/>
    <property type="molecule type" value="Transcribed_RNA"/>
</dbReference>
<sequence>MAIASLVGQSSGAGAPSRSRWCSHRSRLPFSMYSYTSSLASWLEMQHSSFTMLLCRMLPSTFTSESNSLSSFASSFLVFHILFTATILPAPPPEPPRWMRYTLPEPPLPITFSSRMLLSTSDSVKLSWVKAVIFQSVTSWLSLRRRNSSQAMQTLPTRTIPASTEKSTIRPLDSSSRARAGQVGRFVPEFALAQSRFPRKLRSYAALCSAAGTSPVSLFDDRFSVLILLLMSDGMPPVSSLSDKSSAVNVGSSPTLLGGISPDKRLPLRSSVVSFCSSWIDVGMEPVILLLGSLSSLRLASLLMSAGNSPASWLFAA</sequence>
<organism evidence="1">
    <name type="scientific">Arundo donax</name>
    <name type="common">Giant reed</name>
    <name type="synonym">Donax arundinaceus</name>
    <dbReference type="NCBI Taxonomy" id="35708"/>
    <lineage>
        <taxon>Eukaryota</taxon>
        <taxon>Viridiplantae</taxon>
        <taxon>Streptophyta</taxon>
        <taxon>Embryophyta</taxon>
        <taxon>Tracheophyta</taxon>
        <taxon>Spermatophyta</taxon>
        <taxon>Magnoliopsida</taxon>
        <taxon>Liliopsida</taxon>
        <taxon>Poales</taxon>
        <taxon>Poaceae</taxon>
        <taxon>PACMAD clade</taxon>
        <taxon>Arundinoideae</taxon>
        <taxon>Arundineae</taxon>
        <taxon>Arundo</taxon>
    </lineage>
</organism>
<accession>A0A0A9CP44</accession>